<keyword evidence="4 6" id="KW-1133">Transmembrane helix</keyword>
<dbReference type="InterPro" id="IPR003838">
    <property type="entry name" value="ABC3_permease_C"/>
</dbReference>
<organism evidence="8 9">
    <name type="scientific">Friedmanniella luteola</name>
    <dbReference type="NCBI Taxonomy" id="546871"/>
    <lineage>
        <taxon>Bacteria</taxon>
        <taxon>Bacillati</taxon>
        <taxon>Actinomycetota</taxon>
        <taxon>Actinomycetes</taxon>
        <taxon>Propionibacteriales</taxon>
        <taxon>Nocardioidaceae</taxon>
        <taxon>Friedmanniella</taxon>
    </lineage>
</organism>
<feature type="transmembrane region" description="Helical" evidence="6">
    <location>
        <begin position="953"/>
        <end position="975"/>
    </location>
</feature>
<comment type="subcellular location">
    <subcellularLocation>
        <location evidence="1">Cell membrane</location>
        <topology evidence="1">Multi-pass membrane protein</topology>
    </subcellularLocation>
</comment>
<sequence length="1029" mass="105749">MSGPLWLRSVRRRPHIAVLLCLLSAVAVLTSMLGPLLVRAVHQSTLTDALEAGGLGGTSISVSGQAAADEPWSQVEDLAVAAVAAGQEAAPQHWSDPQVLTSSTSITYVTAAPGAAPTAALVSALDGACGAYRLTAGRCPTTTGQAMVSAADATRLAIVVGGKITFSLARAPRTVVTVVGLYDAEASTTADLTRPGTPAGVATGVEADPLVLTAPQAEKLPLAVDITVRMTLRPGLAVGDVPVVQSSVEQLKTATNAQDRVLEVQSELPDVLDRVDTQASAAQVLILVTDVQAVFLALFALAIVLQRIGRVRAGEWSVGRLRGVPRGRWLRSIFTEPFLAILVGLPLGFAAGAAVGRLGARLVLRAGTPVEPWRWPVVVAALGTAVIAVAALVAVSLPSIRRPLAQLVQQESEARRLTTAGAVVQTGVHLLAAATLYQLVTGGRLSTTGPQLGLLAPGLFALAVALASVRLAVVVVRRVTTRPPRGLAALVVGRHAARTPSSLNPAMVIAVGVALAVFASQVLAFSERNQGLRADAVTGASAVLGVSVAPDVDLLAAVRAADPDGRQAMAVQQSTVVASNGTARILAVDSSRLAAVSRWSTAWSGVADLGAALRADQRAPILLRGERVEVDLAQVQVRLLPGTASAADPPSPPDLALTVEAAGRWRTVKLGPLRRSASRQHLTAALPCATSCRVVSLGLAAAAGTPYRATFTVTAVATDALPAADSAGWLQLRQGWHAQTVDDTQPEPTSMATPAPSTRGLTLGAFDLEGESLTAVAPGDTVDPLPAVLGPTTSDTPVPGRPGSINGLGLDGQDQRLAVVGTAAVLPRWLDDGVLVDLGVARNLSDPSRSQMLDQVWLAPGATPELEQRLAANGVRVQSRELLGSARSALERQATTRGAAVAVVISAVALLLSLVALVAARWTDAGRRRADWRALREGGVGPRRLRRLARTEIAVPALLAVAVGLLSGAVAARIAGPRLPVVDAAAPGPPLDLQLDWWPVLLLGAGAVLVIGVVAEIGARAEVRAEEGP</sequence>
<feature type="transmembrane region" description="Helical" evidence="6">
    <location>
        <begin position="329"/>
        <end position="355"/>
    </location>
</feature>
<evidence type="ECO:0000256" key="1">
    <source>
        <dbReference type="ARBA" id="ARBA00004651"/>
    </source>
</evidence>
<evidence type="ECO:0000259" key="7">
    <source>
        <dbReference type="Pfam" id="PF02687"/>
    </source>
</evidence>
<dbReference type="AlphaFoldDB" id="A0A1H1ST23"/>
<evidence type="ECO:0000313" key="9">
    <source>
        <dbReference type="Proteomes" id="UP000199092"/>
    </source>
</evidence>
<evidence type="ECO:0000256" key="4">
    <source>
        <dbReference type="ARBA" id="ARBA00022989"/>
    </source>
</evidence>
<evidence type="ECO:0000256" key="3">
    <source>
        <dbReference type="ARBA" id="ARBA00022692"/>
    </source>
</evidence>
<dbReference type="GO" id="GO:0005886">
    <property type="term" value="C:plasma membrane"/>
    <property type="evidence" value="ECO:0007669"/>
    <property type="project" value="UniProtKB-SubCell"/>
</dbReference>
<evidence type="ECO:0000313" key="8">
    <source>
        <dbReference type="EMBL" id="SDS51177.1"/>
    </source>
</evidence>
<dbReference type="Proteomes" id="UP000199092">
    <property type="component" value="Chromosome I"/>
</dbReference>
<keyword evidence="3 6" id="KW-0812">Transmembrane</keyword>
<proteinExistence type="predicted"/>
<dbReference type="Pfam" id="PF02687">
    <property type="entry name" value="FtsX"/>
    <property type="match status" value="1"/>
</dbReference>
<dbReference type="EMBL" id="LT629749">
    <property type="protein sequence ID" value="SDS51177.1"/>
    <property type="molecule type" value="Genomic_DNA"/>
</dbReference>
<protein>
    <submittedName>
        <fullName evidence="8">FtsX-like permease family protein</fullName>
    </submittedName>
</protein>
<feature type="transmembrane region" description="Helical" evidence="6">
    <location>
        <begin position="417"/>
        <end position="440"/>
    </location>
</feature>
<evidence type="ECO:0000256" key="6">
    <source>
        <dbReference type="SAM" id="Phobius"/>
    </source>
</evidence>
<dbReference type="InterPro" id="IPR038766">
    <property type="entry name" value="Membrane_comp_ABC_pdt"/>
</dbReference>
<evidence type="ECO:0000256" key="5">
    <source>
        <dbReference type="ARBA" id="ARBA00023136"/>
    </source>
</evidence>
<dbReference type="PANTHER" id="PTHR30287">
    <property type="entry name" value="MEMBRANE COMPONENT OF PREDICTED ABC SUPERFAMILY METABOLITE UPTAKE TRANSPORTER"/>
    <property type="match status" value="1"/>
</dbReference>
<feature type="transmembrane region" description="Helical" evidence="6">
    <location>
        <begin position="503"/>
        <end position="525"/>
    </location>
</feature>
<dbReference type="STRING" id="546871.SAMN04488543_1869"/>
<evidence type="ECO:0000256" key="2">
    <source>
        <dbReference type="ARBA" id="ARBA00022475"/>
    </source>
</evidence>
<gene>
    <name evidence="8" type="ORF">SAMN04488543_1869</name>
</gene>
<keyword evidence="9" id="KW-1185">Reference proteome</keyword>
<feature type="transmembrane region" description="Helical" evidence="6">
    <location>
        <begin position="284"/>
        <end position="308"/>
    </location>
</feature>
<reference evidence="8 9" key="1">
    <citation type="submission" date="2016-10" db="EMBL/GenBank/DDBJ databases">
        <authorList>
            <person name="de Groot N.N."/>
        </authorList>
    </citation>
    <scope>NUCLEOTIDE SEQUENCE [LARGE SCALE GENOMIC DNA]</scope>
    <source>
        <strain evidence="8 9">DSM 21741</strain>
    </source>
</reference>
<feature type="domain" description="ABC3 transporter permease C-terminal" evidence="7">
    <location>
        <begin position="904"/>
        <end position="1013"/>
    </location>
</feature>
<name>A0A1H1ST23_9ACTN</name>
<feature type="transmembrane region" description="Helical" evidence="6">
    <location>
        <begin position="375"/>
        <end position="397"/>
    </location>
</feature>
<accession>A0A1H1ST23</accession>
<feature type="transmembrane region" description="Helical" evidence="6">
    <location>
        <begin position="452"/>
        <end position="476"/>
    </location>
</feature>
<keyword evidence="2" id="KW-1003">Cell membrane</keyword>
<feature type="transmembrane region" description="Helical" evidence="6">
    <location>
        <begin position="898"/>
        <end position="920"/>
    </location>
</feature>
<dbReference type="PANTHER" id="PTHR30287:SF1">
    <property type="entry name" value="INNER MEMBRANE PROTEIN"/>
    <property type="match status" value="1"/>
</dbReference>
<feature type="transmembrane region" description="Helical" evidence="6">
    <location>
        <begin position="995"/>
        <end position="1015"/>
    </location>
</feature>
<keyword evidence="5 6" id="KW-0472">Membrane</keyword>